<evidence type="ECO:0000313" key="1">
    <source>
        <dbReference type="EMBL" id="PIK45562.1"/>
    </source>
</evidence>
<dbReference type="STRING" id="307972.A0A2G8KC55"/>
<dbReference type="PANTHER" id="PTHR24559">
    <property type="entry name" value="TRANSPOSON TY3-I GAG-POL POLYPROTEIN"/>
    <property type="match status" value="1"/>
</dbReference>
<dbReference type="Gene3D" id="3.10.10.10">
    <property type="entry name" value="HIV Type 1 Reverse Transcriptase, subunit A, domain 1"/>
    <property type="match status" value="1"/>
</dbReference>
<organism evidence="1 2">
    <name type="scientific">Stichopus japonicus</name>
    <name type="common">Sea cucumber</name>
    <dbReference type="NCBI Taxonomy" id="307972"/>
    <lineage>
        <taxon>Eukaryota</taxon>
        <taxon>Metazoa</taxon>
        <taxon>Echinodermata</taxon>
        <taxon>Eleutherozoa</taxon>
        <taxon>Echinozoa</taxon>
        <taxon>Holothuroidea</taxon>
        <taxon>Aspidochirotacea</taxon>
        <taxon>Aspidochirotida</taxon>
        <taxon>Stichopodidae</taxon>
        <taxon>Apostichopus</taxon>
    </lineage>
</organism>
<comment type="caution">
    <text evidence="1">The sequence shown here is derived from an EMBL/GenBank/DDBJ whole genome shotgun (WGS) entry which is preliminary data.</text>
</comment>
<dbReference type="OrthoDB" id="8948897at2759"/>
<accession>A0A2G8KC55</accession>
<evidence type="ECO:0000313" key="2">
    <source>
        <dbReference type="Proteomes" id="UP000230750"/>
    </source>
</evidence>
<dbReference type="Proteomes" id="UP000230750">
    <property type="component" value="Unassembled WGS sequence"/>
</dbReference>
<dbReference type="SUPFAM" id="SSF56672">
    <property type="entry name" value="DNA/RNA polymerases"/>
    <property type="match status" value="1"/>
</dbReference>
<protein>
    <submittedName>
        <fullName evidence="1">Putative transposon Ty3-I Gag-Pol polyprotein</fullName>
    </submittedName>
</protein>
<gene>
    <name evidence="1" type="ORF">BSL78_17577</name>
</gene>
<proteinExistence type="predicted"/>
<keyword evidence="2" id="KW-1185">Reference proteome</keyword>
<name>A0A2G8KC55_STIJA</name>
<dbReference type="AlphaFoldDB" id="A0A2G8KC55"/>
<dbReference type="InterPro" id="IPR053134">
    <property type="entry name" value="RNA-dir_DNA_polymerase"/>
</dbReference>
<dbReference type="InterPro" id="IPR043502">
    <property type="entry name" value="DNA/RNA_pol_sf"/>
</dbReference>
<dbReference type="EMBL" id="MRZV01000705">
    <property type="protein sequence ID" value="PIK45562.1"/>
    <property type="molecule type" value="Genomic_DNA"/>
</dbReference>
<reference evidence="1 2" key="1">
    <citation type="journal article" date="2017" name="PLoS Biol.">
        <title>The sea cucumber genome provides insights into morphological evolution and visceral regeneration.</title>
        <authorList>
            <person name="Zhang X."/>
            <person name="Sun L."/>
            <person name="Yuan J."/>
            <person name="Sun Y."/>
            <person name="Gao Y."/>
            <person name="Zhang L."/>
            <person name="Li S."/>
            <person name="Dai H."/>
            <person name="Hamel J.F."/>
            <person name="Liu C."/>
            <person name="Yu Y."/>
            <person name="Liu S."/>
            <person name="Lin W."/>
            <person name="Guo K."/>
            <person name="Jin S."/>
            <person name="Xu P."/>
            <person name="Storey K.B."/>
            <person name="Huan P."/>
            <person name="Zhang T."/>
            <person name="Zhou Y."/>
            <person name="Zhang J."/>
            <person name="Lin C."/>
            <person name="Li X."/>
            <person name="Xing L."/>
            <person name="Huo D."/>
            <person name="Sun M."/>
            <person name="Wang L."/>
            <person name="Mercier A."/>
            <person name="Li F."/>
            <person name="Yang H."/>
            <person name="Xiang J."/>
        </authorList>
    </citation>
    <scope>NUCLEOTIDE SEQUENCE [LARGE SCALE GENOMIC DNA]</scope>
    <source>
        <strain evidence="1">Shaxun</strain>
        <tissue evidence="1">Muscle</tissue>
    </source>
</reference>
<dbReference type="PANTHER" id="PTHR24559:SF435">
    <property type="entry name" value="RIBONUCLEASE H"/>
    <property type="match status" value="1"/>
</dbReference>
<sequence length="400" mass="44319">MKAMMESQLKLLEEVASLRGELSTLKPLVSEWRHFAQKIRVYTRTIQQRTAEVGFLVIGGDLPIEGRRTEFPILLGCNALSKLAATGSDLEDEFCIFLEDVRIPVRCKPTPEQTARKGHVKSGSNKELIPPRTVKYITGILPPSNRDVRAWLVAGIEAANLEVVEGCVDATSETALIMVANTTDKQVCIPPHTNIAMALEAHQKDEVMVVEEEGRMEVAVYGVILDETEIVAGQAARDEPTPANESVKGPEDFILLDGSKITLPPGISLQGMDTEQANKIALLLKDNMEAFSVGDFDLGCCDSIPHIIKVSDDTPIRLPYRRISPTQVAEVKTLLNDMLAKNIIRKSSSPYASPIVLVKKKSGTLRLCIDYRQLNAVTVKDSFPLRELRRLLRLWRSQIL</sequence>